<dbReference type="RefSeq" id="WP_126753386.1">
    <property type="nucleotide sequence ID" value="NZ_PIPY01000001.1"/>
</dbReference>
<dbReference type="InterPro" id="IPR011856">
    <property type="entry name" value="tRNA_endonuc-like_dom_sf"/>
</dbReference>
<name>A0A432YQQ5_9GAMM</name>
<gene>
    <name evidence="2" type="ORF">CWI71_01030</name>
</gene>
<dbReference type="InterPro" id="IPR043714">
    <property type="entry name" value="DUF5655"/>
</dbReference>
<dbReference type="EMBL" id="PIPY01000001">
    <property type="protein sequence ID" value="RUO63677.1"/>
    <property type="molecule type" value="Genomic_DNA"/>
</dbReference>
<evidence type="ECO:0000313" key="2">
    <source>
        <dbReference type="EMBL" id="RUO63677.1"/>
    </source>
</evidence>
<dbReference type="Gene3D" id="3.40.1350.10">
    <property type="match status" value="1"/>
</dbReference>
<dbReference type="Pfam" id="PF18899">
    <property type="entry name" value="DUF5655"/>
    <property type="match status" value="1"/>
</dbReference>
<feature type="domain" description="DUF5655" evidence="1">
    <location>
        <begin position="192"/>
        <end position="298"/>
    </location>
</feature>
<reference evidence="3" key="1">
    <citation type="journal article" date="2018" name="Front. Microbiol.">
        <title>Genome-Based Analysis Reveals the Taxonomy and Diversity of the Family Idiomarinaceae.</title>
        <authorList>
            <person name="Liu Y."/>
            <person name="Lai Q."/>
            <person name="Shao Z."/>
        </authorList>
    </citation>
    <scope>NUCLEOTIDE SEQUENCE [LARGE SCALE GENOMIC DNA]</scope>
    <source>
        <strain evidence="3">CVS-6</strain>
    </source>
</reference>
<protein>
    <recommendedName>
        <fullName evidence="1">DUF5655 domain-containing protein</fullName>
    </recommendedName>
</protein>
<dbReference type="AlphaFoldDB" id="A0A432YQQ5"/>
<dbReference type="Proteomes" id="UP000288259">
    <property type="component" value="Unassembled WGS sequence"/>
</dbReference>
<accession>A0A432YQQ5</accession>
<evidence type="ECO:0000313" key="3">
    <source>
        <dbReference type="Proteomes" id="UP000288259"/>
    </source>
</evidence>
<proteinExistence type="predicted"/>
<comment type="caution">
    <text evidence="2">The sequence shown here is derived from an EMBL/GenBank/DDBJ whole genome shotgun (WGS) entry which is preliminary data.</text>
</comment>
<evidence type="ECO:0000259" key="1">
    <source>
        <dbReference type="Pfam" id="PF18899"/>
    </source>
</evidence>
<dbReference type="OrthoDB" id="9798761at2"/>
<organism evidence="2 3">
    <name type="scientific">Pseudidiomarina insulisalsae</name>
    <dbReference type="NCBI Taxonomy" id="575789"/>
    <lineage>
        <taxon>Bacteria</taxon>
        <taxon>Pseudomonadati</taxon>
        <taxon>Pseudomonadota</taxon>
        <taxon>Gammaproteobacteria</taxon>
        <taxon>Alteromonadales</taxon>
        <taxon>Idiomarinaceae</taxon>
        <taxon>Pseudidiomarina</taxon>
    </lineage>
</organism>
<keyword evidence="3" id="KW-1185">Reference proteome</keyword>
<dbReference type="GO" id="GO:0003676">
    <property type="term" value="F:nucleic acid binding"/>
    <property type="evidence" value="ECO:0007669"/>
    <property type="project" value="InterPro"/>
</dbReference>
<sequence>MKLYSVNSSGIQRVKSSPFKLERSLQSFFEKNLNELMGLTFVKSEHTIKNKRIDTLAFDEQSNSFIIIEYKRGKNNSVIDQGFSYLSLMLENKAEFLVTYNEHFNKHMKMAEIDWSQTRVAFVSPSFTQNQIQATNFKDIGIELWEVQRFENGTVAVTQIKQNGSATSIKAMTPKNGSLDKVVSEIKTYTETDHLNDISDDMHELYEKFRDSIVDLSDDIEVRPQKNYIALKKNGNIVCIEIKKNKLKLYLGAKVGTLDDPKNLAKDVSKIGHWGTGDYLVEVQDDSQLEYILSLIKQLVTD</sequence>